<name>A0ABV8Z8X8_9FLAO</name>
<sequence length="147" mass="17066">MKHICYKYIFILMIIFLLTSCKRTHHEFYFDIKNQKMVCCDNSPIYQLTIDNDSTTVDNFPYEGGMVLVWEGDRSIAPLEFSFNNIPALYCFSKGKSAKNFKFKPSCKYYIKKYGGGNPSFKIKVWTDSNGKVYKTTHPSCSLKTLE</sequence>
<comment type="caution">
    <text evidence="1">The sequence shown here is derived from an EMBL/GenBank/DDBJ whole genome shotgun (WGS) entry which is preliminary data.</text>
</comment>
<dbReference type="PROSITE" id="PS51257">
    <property type="entry name" value="PROKAR_LIPOPROTEIN"/>
    <property type="match status" value="1"/>
</dbReference>
<reference evidence="2" key="1">
    <citation type="journal article" date="2019" name="Int. J. Syst. Evol. Microbiol.">
        <title>The Global Catalogue of Microorganisms (GCM) 10K type strain sequencing project: providing services to taxonomists for standard genome sequencing and annotation.</title>
        <authorList>
            <consortium name="The Broad Institute Genomics Platform"/>
            <consortium name="The Broad Institute Genome Sequencing Center for Infectious Disease"/>
            <person name="Wu L."/>
            <person name="Ma J."/>
        </authorList>
    </citation>
    <scope>NUCLEOTIDE SEQUENCE [LARGE SCALE GENOMIC DNA]</scope>
    <source>
        <strain evidence="2">NBRC 103627</strain>
    </source>
</reference>
<evidence type="ECO:0008006" key="3">
    <source>
        <dbReference type="Google" id="ProtNLM"/>
    </source>
</evidence>
<keyword evidence="2" id="KW-1185">Reference proteome</keyword>
<protein>
    <recommendedName>
        <fullName evidence="3">Lipoprotein</fullName>
    </recommendedName>
</protein>
<accession>A0ABV8Z8X8</accession>
<dbReference type="EMBL" id="JBHSFY010000003">
    <property type="protein sequence ID" value="MFC4476498.1"/>
    <property type="molecule type" value="Genomic_DNA"/>
</dbReference>
<organism evidence="1 2">
    <name type="scientific">Flavobacterium chungangensis</name>
    <dbReference type="NCBI Taxonomy" id="2708132"/>
    <lineage>
        <taxon>Bacteria</taxon>
        <taxon>Pseudomonadati</taxon>
        <taxon>Bacteroidota</taxon>
        <taxon>Flavobacteriia</taxon>
        <taxon>Flavobacteriales</taxon>
        <taxon>Flavobacteriaceae</taxon>
        <taxon>Flavobacterium</taxon>
    </lineage>
</organism>
<evidence type="ECO:0000313" key="2">
    <source>
        <dbReference type="Proteomes" id="UP001596003"/>
    </source>
</evidence>
<dbReference type="Proteomes" id="UP001596003">
    <property type="component" value="Unassembled WGS sequence"/>
</dbReference>
<gene>
    <name evidence="1" type="ORF">ACFO3N_05430</name>
</gene>
<evidence type="ECO:0000313" key="1">
    <source>
        <dbReference type="EMBL" id="MFC4476498.1"/>
    </source>
</evidence>
<dbReference type="RefSeq" id="WP_379795879.1">
    <property type="nucleotide sequence ID" value="NZ_JBHSFY010000003.1"/>
</dbReference>
<proteinExistence type="predicted"/>